<feature type="domain" description="Aldehyde dehydrogenase" evidence="7">
    <location>
        <begin position="23"/>
        <end position="481"/>
    </location>
</feature>
<keyword evidence="2 6" id="KW-0560">Oxidoreductase</keyword>
<dbReference type="InterPro" id="IPR016161">
    <property type="entry name" value="Ald_DH/histidinol_DH"/>
</dbReference>
<dbReference type="Gene3D" id="3.40.309.10">
    <property type="entry name" value="Aldehyde Dehydrogenase, Chain A, domain 2"/>
    <property type="match status" value="1"/>
</dbReference>
<evidence type="ECO:0000259" key="7">
    <source>
        <dbReference type="Pfam" id="PF00171"/>
    </source>
</evidence>
<dbReference type="PROSITE" id="PS00687">
    <property type="entry name" value="ALDEHYDE_DEHYDR_GLU"/>
    <property type="match status" value="1"/>
</dbReference>
<dbReference type="EMBL" id="JAVRRD010000036">
    <property type="protein sequence ID" value="KAK5045503.1"/>
    <property type="molecule type" value="Genomic_DNA"/>
</dbReference>
<proteinExistence type="inferred from homology"/>
<evidence type="ECO:0000256" key="5">
    <source>
        <dbReference type="PROSITE-ProRule" id="PRU10007"/>
    </source>
</evidence>
<comment type="caution">
    <text evidence="8">The sequence shown here is derived from an EMBL/GenBank/DDBJ whole genome shotgun (WGS) entry which is preliminary data.</text>
</comment>
<comment type="similarity">
    <text evidence="1 6">Belongs to the aldehyde dehydrogenase family.</text>
</comment>
<feature type="active site" evidence="5">
    <location>
        <position position="255"/>
    </location>
</feature>
<dbReference type="RefSeq" id="XP_064701127.1">
    <property type="nucleotide sequence ID" value="XM_064852663.1"/>
</dbReference>
<dbReference type="GO" id="GO:0004029">
    <property type="term" value="F:aldehyde dehydrogenase (NAD+) activity"/>
    <property type="evidence" value="ECO:0007669"/>
    <property type="project" value="UniProtKB-EC"/>
</dbReference>
<accession>A0AAV9MV25</accession>
<evidence type="ECO:0000313" key="8">
    <source>
        <dbReference type="EMBL" id="KAK5045503.1"/>
    </source>
</evidence>
<evidence type="ECO:0000313" key="9">
    <source>
        <dbReference type="Proteomes" id="UP001358417"/>
    </source>
</evidence>
<dbReference type="InterPro" id="IPR029510">
    <property type="entry name" value="Ald_DH_CS_GLU"/>
</dbReference>
<dbReference type="Gene3D" id="3.40.605.10">
    <property type="entry name" value="Aldehyde Dehydrogenase, Chain A, domain 1"/>
    <property type="match status" value="1"/>
</dbReference>
<evidence type="ECO:0000256" key="6">
    <source>
        <dbReference type="RuleBase" id="RU003345"/>
    </source>
</evidence>
<dbReference type="InterPro" id="IPR015590">
    <property type="entry name" value="Aldehyde_DH_dom"/>
</dbReference>
<reference evidence="8 9" key="1">
    <citation type="submission" date="2023-08" db="EMBL/GenBank/DDBJ databases">
        <title>Black Yeasts Isolated from many extreme environments.</title>
        <authorList>
            <person name="Coleine C."/>
            <person name="Stajich J.E."/>
            <person name="Selbmann L."/>
        </authorList>
    </citation>
    <scope>NUCLEOTIDE SEQUENCE [LARGE SCALE GENOMIC DNA]</scope>
    <source>
        <strain evidence="8 9">CCFEE 5792</strain>
    </source>
</reference>
<gene>
    <name evidence="8" type="ORF">LTR84_009121</name>
</gene>
<dbReference type="InterPro" id="IPR016160">
    <property type="entry name" value="Ald_DH_CS_CYS"/>
</dbReference>
<evidence type="ECO:0000256" key="3">
    <source>
        <dbReference type="ARBA" id="ARBA00024226"/>
    </source>
</evidence>
<name>A0AAV9MV25_9EURO</name>
<dbReference type="GeneID" id="89977282"/>
<dbReference type="EC" id="1.2.1.3" evidence="3"/>
<dbReference type="FunFam" id="3.40.605.10:FF:000001">
    <property type="entry name" value="Aldehyde dehydrogenase 1"/>
    <property type="match status" value="1"/>
</dbReference>
<evidence type="ECO:0000256" key="4">
    <source>
        <dbReference type="ARBA" id="ARBA00049194"/>
    </source>
</evidence>
<dbReference type="Proteomes" id="UP001358417">
    <property type="component" value="Unassembled WGS sequence"/>
</dbReference>
<dbReference type="Pfam" id="PF00171">
    <property type="entry name" value="Aldedh"/>
    <property type="match status" value="1"/>
</dbReference>
<organism evidence="8 9">
    <name type="scientific">Exophiala bonariae</name>
    <dbReference type="NCBI Taxonomy" id="1690606"/>
    <lineage>
        <taxon>Eukaryota</taxon>
        <taxon>Fungi</taxon>
        <taxon>Dikarya</taxon>
        <taxon>Ascomycota</taxon>
        <taxon>Pezizomycotina</taxon>
        <taxon>Eurotiomycetes</taxon>
        <taxon>Chaetothyriomycetidae</taxon>
        <taxon>Chaetothyriales</taxon>
        <taxon>Herpotrichiellaceae</taxon>
        <taxon>Exophiala</taxon>
    </lineage>
</organism>
<dbReference type="InterPro" id="IPR016163">
    <property type="entry name" value="Ald_DH_C"/>
</dbReference>
<dbReference type="AlphaFoldDB" id="A0AAV9MV25"/>
<dbReference type="PANTHER" id="PTHR11699">
    <property type="entry name" value="ALDEHYDE DEHYDROGENASE-RELATED"/>
    <property type="match status" value="1"/>
</dbReference>
<dbReference type="FunFam" id="3.40.309.10:FF:000012">
    <property type="entry name" value="Betaine aldehyde dehydrogenase"/>
    <property type="match status" value="1"/>
</dbReference>
<sequence>MANGVQGVHDIETRCFIDNKFVEAKETFAIHNPSNGELTARISQADVDLVDSAVDAAEAAGPAWAALDSSTRAECLNRLADLLIAHTQQFCWLEAISVGKVVTFYPAEIQWAANVLRYNAGLAREIHGETSMATAGFLNMTIRQPYGACGAICPWNGPLIAIALKAGPALVTGNTLILKPSEKSPLTALYMGKLIIDAGFPPGVFNIVPGHGRVTGAAIASHMRIRKLAFTGSTATGRIVKKLAAESNLKNVTLELGGKSPLIVFPDADLEETAAMAAFSIAYNSGQICIASSRVYVHESIIDKFVGLYVAQLKKAMGKAGDALNPTTTHAPQADALQYERIMAYIDGANKEGAKLVTGGKRIGVQGYFVEPTVFLNPGQSSTINREEVFGPVASVNTFVSEEEVLKLANDTEYGLYASVFTKDLNRALKFAKQLESGMVGVNCTSPTMPFDLPFGGSKQSGEGRECALQALHAWTETKTVMIKL</sequence>
<protein>
    <recommendedName>
        <fullName evidence="3">aldehyde dehydrogenase (NAD(+))</fullName>
        <ecNumber evidence="3">1.2.1.3</ecNumber>
    </recommendedName>
</protein>
<dbReference type="InterPro" id="IPR016162">
    <property type="entry name" value="Ald_DH_N"/>
</dbReference>
<evidence type="ECO:0000256" key="1">
    <source>
        <dbReference type="ARBA" id="ARBA00009986"/>
    </source>
</evidence>
<dbReference type="PROSITE" id="PS00070">
    <property type="entry name" value="ALDEHYDE_DEHYDR_CYS"/>
    <property type="match status" value="1"/>
</dbReference>
<evidence type="ECO:0000256" key="2">
    <source>
        <dbReference type="ARBA" id="ARBA00023002"/>
    </source>
</evidence>
<keyword evidence="9" id="KW-1185">Reference proteome</keyword>
<dbReference type="SUPFAM" id="SSF53720">
    <property type="entry name" value="ALDH-like"/>
    <property type="match status" value="1"/>
</dbReference>
<comment type="catalytic activity">
    <reaction evidence="4">
        <text>an aldehyde + NAD(+) + H2O = a carboxylate + NADH + 2 H(+)</text>
        <dbReference type="Rhea" id="RHEA:16185"/>
        <dbReference type="ChEBI" id="CHEBI:15377"/>
        <dbReference type="ChEBI" id="CHEBI:15378"/>
        <dbReference type="ChEBI" id="CHEBI:17478"/>
        <dbReference type="ChEBI" id="CHEBI:29067"/>
        <dbReference type="ChEBI" id="CHEBI:57540"/>
        <dbReference type="ChEBI" id="CHEBI:57945"/>
        <dbReference type="EC" id="1.2.1.3"/>
    </reaction>
</comment>